<organism evidence="1 2">
    <name type="scientific">Opisthocomus hoazin</name>
    <name type="common">Hoatzin</name>
    <name type="synonym">Phasianus hoazin</name>
    <dbReference type="NCBI Taxonomy" id="30419"/>
    <lineage>
        <taxon>Eukaryota</taxon>
        <taxon>Metazoa</taxon>
        <taxon>Chordata</taxon>
        <taxon>Craniata</taxon>
        <taxon>Vertebrata</taxon>
        <taxon>Euteleostomi</taxon>
        <taxon>Archelosauria</taxon>
        <taxon>Archosauria</taxon>
        <taxon>Dinosauria</taxon>
        <taxon>Saurischia</taxon>
        <taxon>Theropoda</taxon>
        <taxon>Coelurosauria</taxon>
        <taxon>Aves</taxon>
        <taxon>Neognathae</taxon>
        <taxon>Neoaves</taxon>
        <taxon>Opisthocomiformes</taxon>
        <taxon>Opisthocomidae</taxon>
        <taxon>Opisthocomus</taxon>
    </lineage>
</organism>
<evidence type="ECO:0000313" key="1">
    <source>
        <dbReference type="EMBL" id="KFR09812.1"/>
    </source>
</evidence>
<feature type="non-terminal residue" evidence="1">
    <location>
        <position position="1"/>
    </location>
</feature>
<proteinExistence type="predicted"/>
<dbReference type="AlphaFoldDB" id="A0A091W2D8"/>
<dbReference type="SUPFAM" id="SSF58069">
    <property type="entry name" value="Virus ectodomain"/>
    <property type="match status" value="1"/>
</dbReference>
<accession>A0A091W2D8</accession>
<dbReference type="Proteomes" id="UP000053605">
    <property type="component" value="Unassembled WGS sequence"/>
</dbReference>
<sequence length="60" mass="6781">AAIDFLLLAQGHGCEDFEGMCCMNLSDHSKTIHKQLQWLEQHANQTQENQVFFDGSLTSL</sequence>
<protein>
    <submittedName>
        <fullName evidence="1">Uncharacterized protein</fullName>
    </submittedName>
</protein>
<name>A0A091W2D8_OPIHO</name>
<feature type="non-terminal residue" evidence="1">
    <location>
        <position position="60"/>
    </location>
</feature>
<reference evidence="1 2" key="1">
    <citation type="submission" date="2014-04" db="EMBL/GenBank/DDBJ databases">
        <title>Genome evolution of avian class.</title>
        <authorList>
            <person name="Zhang G."/>
            <person name="Li C."/>
        </authorList>
    </citation>
    <scope>NUCLEOTIDE SEQUENCE [LARGE SCALE GENOMIC DNA]</scope>
    <source>
        <strain evidence="1">BGI_N306</strain>
    </source>
</reference>
<keyword evidence="2" id="KW-1185">Reference proteome</keyword>
<dbReference type="PhylomeDB" id="A0A091W2D8"/>
<dbReference type="Gene3D" id="1.10.287.210">
    <property type="match status" value="1"/>
</dbReference>
<gene>
    <name evidence="1" type="ORF">N306_03127</name>
</gene>
<evidence type="ECO:0000313" key="2">
    <source>
        <dbReference type="Proteomes" id="UP000053605"/>
    </source>
</evidence>
<dbReference type="EMBL" id="KK734606">
    <property type="protein sequence ID" value="KFR09812.1"/>
    <property type="molecule type" value="Genomic_DNA"/>
</dbReference>